<keyword evidence="3" id="KW-1185">Reference proteome</keyword>
<accession>A0ABV9EMV6</accession>
<dbReference type="EMBL" id="JBHSFN010000021">
    <property type="protein sequence ID" value="MFC4590149.1"/>
    <property type="molecule type" value="Genomic_DNA"/>
</dbReference>
<organism evidence="2 3">
    <name type="scientific">Sphaerisporangium corydalis</name>
    <dbReference type="NCBI Taxonomy" id="1441875"/>
    <lineage>
        <taxon>Bacteria</taxon>
        <taxon>Bacillati</taxon>
        <taxon>Actinomycetota</taxon>
        <taxon>Actinomycetes</taxon>
        <taxon>Streptosporangiales</taxon>
        <taxon>Streptosporangiaceae</taxon>
        <taxon>Sphaerisporangium</taxon>
    </lineage>
</organism>
<dbReference type="Proteomes" id="UP001595891">
    <property type="component" value="Unassembled WGS sequence"/>
</dbReference>
<proteinExistence type="predicted"/>
<name>A0ABV9EMV6_9ACTN</name>
<evidence type="ECO:0000259" key="1">
    <source>
        <dbReference type="Pfam" id="PF13700"/>
    </source>
</evidence>
<reference evidence="3" key="1">
    <citation type="journal article" date="2019" name="Int. J. Syst. Evol. Microbiol.">
        <title>The Global Catalogue of Microorganisms (GCM) 10K type strain sequencing project: providing services to taxonomists for standard genome sequencing and annotation.</title>
        <authorList>
            <consortium name="The Broad Institute Genomics Platform"/>
            <consortium name="The Broad Institute Genome Sequencing Center for Infectious Disease"/>
            <person name="Wu L."/>
            <person name="Ma J."/>
        </authorList>
    </citation>
    <scope>NUCLEOTIDE SEQUENCE [LARGE SCALE GENOMIC DNA]</scope>
    <source>
        <strain evidence="3">CCUG 49560</strain>
    </source>
</reference>
<comment type="caution">
    <text evidence="2">The sequence shown here is derived from an EMBL/GenBank/DDBJ whole genome shotgun (WGS) entry which is preliminary data.</text>
</comment>
<evidence type="ECO:0000313" key="3">
    <source>
        <dbReference type="Proteomes" id="UP001595891"/>
    </source>
</evidence>
<evidence type="ECO:0000313" key="2">
    <source>
        <dbReference type="EMBL" id="MFC4590149.1"/>
    </source>
</evidence>
<dbReference type="RefSeq" id="WP_380707828.1">
    <property type="nucleotide sequence ID" value="NZ_JANZYP010000016.1"/>
</dbReference>
<gene>
    <name evidence="2" type="ORF">ACFO8L_28930</name>
</gene>
<dbReference type="InterPro" id="IPR025296">
    <property type="entry name" value="DUF4158"/>
</dbReference>
<protein>
    <submittedName>
        <fullName evidence="2">DUF4158 domain-containing protein</fullName>
    </submittedName>
</protein>
<sequence length="212" mass="23492">MVRVLEEDELGGNWTLVGEELDQLSGRRGATKLGFALMLRFYAVHGRFPAGRAEIPDQVVAYVARLVDVPSSELGLYEWDGRTIKAHRGDVRRYFGFRECSLADADWLAVKVCGKERQVDRVRAELLAYLREERIEPPARDRIRRIIGTALRQAEQSQTAHISSRLPAEAIPRLLALIGKSADPGGDAESEAEDDGVLFGVAEAAGGWMCSR</sequence>
<dbReference type="Pfam" id="PF13700">
    <property type="entry name" value="DUF4158"/>
    <property type="match status" value="1"/>
</dbReference>
<feature type="domain" description="DUF4158" evidence="1">
    <location>
        <begin position="6"/>
        <end position="150"/>
    </location>
</feature>